<evidence type="ECO:0000259" key="1">
    <source>
        <dbReference type="PROSITE" id="PS50106"/>
    </source>
</evidence>
<dbReference type="EMBL" id="LWCA01000079">
    <property type="protein sequence ID" value="OAF71108.1"/>
    <property type="molecule type" value="Genomic_DNA"/>
</dbReference>
<dbReference type="SMART" id="SM00228">
    <property type="entry name" value="PDZ"/>
    <property type="match status" value="1"/>
</dbReference>
<gene>
    <name evidence="2" type="ORF">A3Q56_01143</name>
</gene>
<feature type="domain" description="PDZ" evidence="1">
    <location>
        <begin position="125"/>
        <end position="207"/>
    </location>
</feature>
<dbReference type="PROSITE" id="PS50106">
    <property type="entry name" value="PDZ"/>
    <property type="match status" value="1"/>
</dbReference>
<dbReference type="InterPro" id="IPR036034">
    <property type="entry name" value="PDZ_sf"/>
</dbReference>
<dbReference type="Pfam" id="PF00595">
    <property type="entry name" value="PDZ"/>
    <property type="match status" value="1"/>
</dbReference>
<evidence type="ECO:0000313" key="2">
    <source>
        <dbReference type="EMBL" id="OAF71108.1"/>
    </source>
</evidence>
<keyword evidence="3" id="KW-1185">Reference proteome</keyword>
<sequence>METKYFNMEENLDSKDFNLKEDIDKVVSLIRGLKDEGLNQQEKEEYTDLINLEKILESDLFNSVRQVYELMYNTVDIKRDEETRAIATEKFINLSIIIIESIMDGCFMATIAAFAASQMYSHPRLVTIKRSNDNLGFNITGGSEQNSPIFISRIIPNSCADISAELRRGDQIISINGINVENVSHSKAVELFKGPETTFVLMVQYLPKVLDQIEKQFDD</sequence>
<comment type="caution">
    <text evidence="2">The sequence shown here is derived from an EMBL/GenBank/DDBJ whole genome shotgun (WGS) entry which is preliminary data.</text>
</comment>
<evidence type="ECO:0000313" key="3">
    <source>
        <dbReference type="Proteomes" id="UP000078046"/>
    </source>
</evidence>
<dbReference type="InterPro" id="IPR051109">
    <property type="entry name" value="MAM_complex_regulator"/>
</dbReference>
<dbReference type="Gene3D" id="1.10.287.650">
    <property type="entry name" value="L27 domain"/>
    <property type="match status" value="1"/>
</dbReference>
<organism evidence="2 3">
    <name type="scientific">Intoshia linei</name>
    <dbReference type="NCBI Taxonomy" id="1819745"/>
    <lineage>
        <taxon>Eukaryota</taxon>
        <taxon>Metazoa</taxon>
        <taxon>Spiralia</taxon>
        <taxon>Lophotrochozoa</taxon>
        <taxon>Mesozoa</taxon>
        <taxon>Orthonectida</taxon>
        <taxon>Rhopaluridae</taxon>
        <taxon>Intoshia</taxon>
    </lineage>
</organism>
<proteinExistence type="predicted"/>
<dbReference type="SUPFAM" id="SSF50156">
    <property type="entry name" value="PDZ domain-like"/>
    <property type="match status" value="1"/>
</dbReference>
<name>A0A177B9X2_9BILA</name>
<reference evidence="2 3" key="1">
    <citation type="submission" date="2016-04" db="EMBL/GenBank/DDBJ databases">
        <title>The genome of Intoshia linei affirms orthonectids as highly simplified spiralians.</title>
        <authorList>
            <person name="Mikhailov K.V."/>
            <person name="Slusarev G.S."/>
            <person name="Nikitin M.A."/>
            <person name="Logacheva M.D."/>
            <person name="Penin A."/>
            <person name="Aleoshin V."/>
            <person name="Panchin Y.V."/>
        </authorList>
    </citation>
    <scope>NUCLEOTIDE SEQUENCE [LARGE SCALE GENOMIC DNA]</scope>
    <source>
        <strain evidence="2">Intl2013</strain>
        <tissue evidence="2">Whole animal</tissue>
    </source>
</reference>
<accession>A0A177B9X2</accession>
<dbReference type="OrthoDB" id="10056216at2759"/>
<dbReference type="Proteomes" id="UP000078046">
    <property type="component" value="Unassembled WGS sequence"/>
</dbReference>
<dbReference type="InterPro" id="IPR001478">
    <property type="entry name" value="PDZ"/>
</dbReference>
<protein>
    <submittedName>
        <fullName evidence="2">PDZ domain-containing protein 11</fullName>
    </submittedName>
</protein>
<dbReference type="InterPro" id="IPR036892">
    <property type="entry name" value="L27_dom_sf"/>
</dbReference>
<dbReference type="SUPFAM" id="SSF101288">
    <property type="entry name" value="L27 domain"/>
    <property type="match status" value="1"/>
</dbReference>
<dbReference type="Gene3D" id="2.30.42.10">
    <property type="match status" value="1"/>
</dbReference>
<dbReference type="AlphaFoldDB" id="A0A177B9X2"/>
<dbReference type="PANTHER" id="PTHR14063">
    <property type="entry name" value="PROTEIN LIN-7 HOMOLOG"/>
    <property type="match status" value="1"/>
</dbReference>